<feature type="coiled-coil region" evidence="1">
    <location>
        <begin position="120"/>
        <end position="147"/>
    </location>
</feature>
<dbReference type="AlphaFoldDB" id="A0A9P0EAL1"/>
<dbReference type="OrthoDB" id="6628863at2759"/>
<name>A0A9P0EAL1_NEZVI</name>
<organism evidence="2 3">
    <name type="scientific">Nezara viridula</name>
    <name type="common">Southern green stink bug</name>
    <name type="synonym">Cimex viridulus</name>
    <dbReference type="NCBI Taxonomy" id="85310"/>
    <lineage>
        <taxon>Eukaryota</taxon>
        <taxon>Metazoa</taxon>
        <taxon>Ecdysozoa</taxon>
        <taxon>Arthropoda</taxon>
        <taxon>Hexapoda</taxon>
        <taxon>Insecta</taxon>
        <taxon>Pterygota</taxon>
        <taxon>Neoptera</taxon>
        <taxon>Paraneoptera</taxon>
        <taxon>Hemiptera</taxon>
        <taxon>Heteroptera</taxon>
        <taxon>Panheteroptera</taxon>
        <taxon>Pentatomomorpha</taxon>
        <taxon>Pentatomoidea</taxon>
        <taxon>Pentatomidae</taxon>
        <taxon>Pentatominae</taxon>
        <taxon>Nezara</taxon>
    </lineage>
</organism>
<reference evidence="2" key="1">
    <citation type="submission" date="2022-01" db="EMBL/GenBank/DDBJ databases">
        <authorList>
            <person name="King R."/>
        </authorList>
    </citation>
    <scope>NUCLEOTIDE SEQUENCE</scope>
</reference>
<proteinExistence type="predicted"/>
<protein>
    <submittedName>
        <fullName evidence="2">Uncharacterized protein</fullName>
    </submittedName>
</protein>
<dbReference type="Proteomes" id="UP001152798">
    <property type="component" value="Chromosome 2"/>
</dbReference>
<sequence length="183" mass="20714">MNVERLFKEELEYELKIRGITGINTVDEMRKKLRTILKLETTGKYVPPVVELPSASELLVCEEKLTIIGKKIFSISPTSSADEIDKIDTGLLHLINRLNQITTTDATEIGKKSEAVPKCLGLFEEFVKKLENQNKNVKEQNPEDSQQRNIAKGINDESAENIQRLTKAVHEDVGIMMIDYAKK</sequence>
<keyword evidence="1" id="KW-0175">Coiled coil</keyword>
<keyword evidence="3" id="KW-1185">Reference proteome</keyword>
<accession>A0A9P0EAL1</accession>
<evidence type="ECO:0000256" key="1">
    <source>
        <dbReference type="SAM" id="Coils"/>
    </source>
</evidence>
<dbReference type="EMBL" id="OV725078">
    <property type="protein sequence ID" value="CAH1393108.1"/>
    <property type="molecule type" value="Genomic_DNA"/>
</dbReference>
<gene>
    <name evidence="2" type="ORF">NEZAVI_LOCUS3825</name>
</gene>
<evidence type="ECO:0000313" key="3">
    <source>
        <dbReference type="Proteomes" id="UP001152798"/>
    </source>
</evidence>
<evidence type="ECO:0000313" key="2">
    <source>
        <dbReference type="EMBL" id="CAH1393108.1"/>
    </source>
</evidence>